<evidence type="ECO:0000313" key="2">
    <source>
        <dbReference type="EMBL" id="KAJ0964149.1"/>
    </source>
</evidence>
<name>A0A9D5C128_9LILI</name>
<comment type="caution">
    <text evidence="2">The sequence shown here is derived from an EMBL/GenBank/DDBJ whole genome shotgun (WGS) entry which is preliminary data.</text>
</comment>
<reference evidence="2" key="1">
    <citation type="submission" date="2021-03" db="EMBL/GenBank/DDBJ databases">
        <authorList>
            <person name="Li Z."/>
            <person name="Yang C."/>
        </authorList>
    </citation>
    <scope>NUCLEOTIDE SEQUENCE</scope>
    <source>
        <strain evidence="2">Dzin_1.0</strain>
        <tissue evidence="2">Leaf</tissue>
    </source>
</reference>
<reference evidence="2" key="2">
    <citation type="journal article" date="2022" name="Hortic Res">
        <title>The genome of Dioscorea zingiberensis sheds light on the biosynthesis, origin and evolution of the medicinally important diosgenin saponins.</title>
        <authorList>
            <person name="Li Y."/>
            <person name="Tan C."/>
            <person name="Li Z."/>
            <person name="Guo J."/>
            <person name="Li S."/>
            <person name="Chen X."/>
            <person name="Wang C."/>
            <person name="Dai X."/>
            <person name="Yang H."/>
            <person name="Song W."/>
            <person name="Hou L."/>
            <person name="Xu J."/>
            <person name="Tong Z."/>
            <person name="Xu A."/>
            <person name="Yuan X."/>
            <person name="Wang W."/>
            <person name="Yang Q."/>
            <person name="Chen L."/>
            <person name="Sun Z."/>
            <person name="Wang K."/>
            <person name="Pan B."/>
            <person name="Chen J."/>
            <person name="Bao Y."/>
            <person name="Liu F."/>
            <person name="Qi X."/>
            <person name="Gang D.R."/>
            <person name="Wen J."/>
            <person name="Li J."/>
        </authorList>
    </citation>
    <scope>NUCLEOTIDE SEQUENCE</scope>
    <source>
        <strain evidence="2">Dzin_1.0</strain>
    </source>
</reference>
<accession>A0A9D5C128</accession>
<protein>
    <submittedName>
        <fullName evidence="2">Uncharacterized protein</fullName>
    </submittedName>
</protein>
<dbReference type="EMBL" id="JAGGNH010000009">
    <property type="protein sequence ID" value="KAJ0964149.1"/>
    <property type="molecule type" value="Genomic_DNA"/>
</dbReference>
<feature type="compositionally biased region" description="Basic and acidic residues" evidence="1">
    <location>
        <begin position="27"/>
        <end position="53"/>
    </location>
</feature>
<gene>
    <name evidence="2" type="ORF">J5N97_029271</name>
</gene>
<organism evidence="2 3">
    <name type="scientific">Dioscorea zingiberensis</name>
    <dbReference type="NCBI Taxonomy" id="325984"/>
    <lineage>
        <taxon>Eukaryota</taxon>
        <taxon>Viridiplantae</taxon>
        <taxon>Streptophyta</taxon>
        <taxon>Embryophyta</taxon>
        <taxon>Tracheophyta</taxon>
        <taxon>Spermatophyta</taxon>
        <taxon>Magnoliopsida</taxon>
        <taxon>Liliopsida</taxon>
        <taxon>Dioscoreales</taxon>
        <taxon>Dioscoreaceae</taxon>
        <taxon>Dioscorea</taxon>
    </lineage>
</organism>
<dbReference type="Proteomes" id="UP001085076">
    <property type="component" value="Miscellaneous, Linkage group lg09"/>
</dbReference>
<feature type="region of interest" description="Disordered" evidence="1">
    <location>
        <begin position="15"/>
        <end position="82"/>
    </location>
</feature>
<evidence type="ECO:0000313" key="3">
    <source>
        <dbReference type="Proteomes" id="UP001085076"/>
    </source>
</evidence>
<evidence type="ECO:0000256" key="1">
    <source>
        <dbReference type="SAM" id="MobiDB-lite"/>
    </source>
</evidence>
<keyword evidence="3" id="KW-1185">Reference proteome</keyword>
<sequence>MDVLLIMSSISASPSWRRRSTVSSPESFKDSPAAEEKRSGYKKEKETPLEGKQVKKRASFAPEFDGPLFTHTHSTPEKIMVK</sequence>
<dbReference type="AlphaFoldDB" id="A0A9D5C128"/>
<proteinExistence type="predicted"/>